<dbReference type="InterPro" id="IPR005174">
    <property type="entry name" value="KIB1-4_b-propeller"/>
</dbReference>
<dbReference type="Gene3D" id="1.20.1280.50">
    <property type="match status" value="1"/>
</dbReference>
<dbReference type="SUPFAM" id="SSF117281">
    <property type="entry name" value="Kelch motif"/>
    <property type="match status" value="1"/>
</dbReference>
<feature type="domain" description="F-box" evidence="1">
    <location>
        <begin position="45"/>
        <end position="94"/>
    </location>
</feature>
<dbReference type="SMART" id="SM00256">
    <property type="entry name" value="FBOX"/>
    <property type="match status" value="1"/>
</dbReference>
<dbReference type="InterPro" id="IPR015915">
    <property type="entry name" value="Kelch-typ_b-propeller"/>
</dbReference>
<dbReference type="Gene3D" id="2.120.10.80">
    <property type="entry name" value="Kelch-type beta propeller"/>
    <property type="match status" value="1"/>
</dbReference>
<proteinExistence type="predicted"/>
<dbReference type="InterPro" id="IPR001810">
    <property type="entry name" value="F-box_dom"/>
</dbReference>
<dbReference type="PANTHER" id="PTHR31672">
    <property type="entry name" value="BNACNNG10540D PROTEIN"/>
    <property type="match status" value="1"/>
</dbReference>
<organism evidence="2 3">
    <name type="scientific">Thlaspi arvense</name>
    <name type="common">Field penny-cress</name>
    <dbReference type="NCBI Taxonomy" id="13288"/>
    <lineage>
        <taxon>Eukaryota</taxon>
        <taxon>Viridiplantae</taxon>
        <taxon>Streptophyta</taxon>
        <taxon>Embryophyta</taxon>
        <taxon>Tracheophyta</taxon>
        <taxon>Spermatophyta</taxon>
        <taxon>Magnoliopsida</taxon>
        <taxon>eudicotyledons</taxon>
        <taxon>Gunneridae</taxon>
        <taxon>Pentapetalae</taxon>
        <taxon>rosids</taxon>
        <taxon>malvids</taxon>
        <taxon>Brassicales</taxon>
        <taxon>Brassicaceae</taxon>
        <taxon>Thlaspideae</taxon>
        <taxon>Thlaspi</taxon>
    </lineage>
</organism>
<dbReference type="Pfam" id="PF00646">
    <property type="entry name" value="F-box"/>
    <property type="match status" value="1"/>
</dbReference>
<dbReference type="Proteomes" id="UP000836841">
    <property type="component" value="Chromosome 1"/>
</dbReference>
<dbReference type="InterPro" id="IPR050796">
    <property type="entry name" value="SCF_F-box_component"/>
</dbReference>
<protein>
    <recommendedName>
        <fullName evidence="1">F-box domain-containing protein</fullName>
    </recommendedName>
</protein>
<dbReference type="SUPFAM" id="SSF81383">
    <property type="entry name" value="F-box domain"/>
    <property type="match status" value="1"/>
</dbReference>
<dbReference type="FunFam" id="1.20.1280.50:FF:000040">
    <property type="entry name" value="protein UNUSUAL FLORAL ORGANS"/>
    <property type="match status" value="1"/>
</dbReference>
<dbReference type="FunFam" id="2.120.10.80:FF:000202">
    <property type="entry name" value="Protein UNUSUAL FLORAL ORGANS"/>
    <property type="match status" value="1"/>
</dbReference>
<dbReference type="PANTHER" id="PTHR31672:SF12">
    <property type="entry name" value="F-BOX DOMAIN-CONTAINING PROTEIN"/>
    <property type="match status" value="1"/>
</dbReference>
<sequence>MDTTNVFINNPSLTLPFSYTFTSSSNSSTTTSTTTDSSSGQWMDGRIWSKLPPPLLDRIIAFLPPPAFFRSRCVCKRFYGLLFSSAFLETYLQLLPLRHNCFLFFKHKTLKSYIYKRGGTNVDDDSNKAEGFLFDPNEIRWYRLSFPYIPSGFYPSGSSGGLVSWVSEEAGLKTILLCNPLLGSVSQLPPMSRPRLFPSIGLSVTPTSIDVTVAGDDLISPYAVKNLSSESFHVDAGGFFSLWAMASSLPRLCSLESGKMVYVQGKFYCMNYSPFSVLCYEVTGNRWIKIQAPMRRFLRSPSLLESRGRLVLVAAVEKSKLNVPKSLRLWSLQQDNATWVEIERMPQPLYTQFAAEEGGKGFECVGNQEFVMIVLRRTSLQLLFDMVRKSWLWVPPCTYSGGGGGGGSSGSGGSDGEVLQGFAYDPVLTTPVVSLLDQLTLPFPGAC</sequence>
<dbReference type="EMBL" id="OU466857">
    <property type="protein sequence ID" value="CAH2034645.1"/>
    <property type="molecule type" value="Genomic_DNA"/>
</dbReference>
<accession>A0AAU9RAZ7</accession>
<dbReference type="InterPro" id="IPR036047">
    <property type="entry name" value="F-box-like_dom_sf"/>
</dbReference>
<dbReference type="Pfam" id="PF03478">
    <property type="entry name" value="Beta-prop_KIB1-4"/>
    <property type="match status" value="1"/>
</dbReference>
<keyword evidence="3" id="KW-1185">Reference proteome</keyword>
<evidence type="ECO:0000313" key="2">
    <source>
        <dbReference type="EMBL" id="CAH2034645.1"/>
    </source>
</evidence>
<name>A0AAU9RAZ7_THLAR</name>
<evidence type="ECO:0000313" key="3">
    <source>
        <dbReference type="Proteomes" id="UP000836841"/>
    </source>
</evidence>
<reference evidence="2 3" key="1">
    <citation type="submission" date="2022-03" db="EMBL/GenBank/DDBJ databases">
        <authorList>
            <person name="Nunn A."/>
            <person name="Chopra R."/>
            <person name="Nunn A."/>
            <person name="Contreras Garrido A."/>
        </authorList>
    </citation>
    <scope>NUCLEOTIDE SEQUENCE [LARGE SCALE GENOMIC DNA]</scope>
</reference>
<dbReference type="PROSITE" id="PS50181">
    <property type="entry name" value="FBOX"/>
    <property type="match status" value="1"/>
</dbReference>
<dbReference type="AlphaFoldDB" id="A0AAU9RAZ7"/>
<gene>
    <name evidence="2" type="ORF">TAV2_LOCUS709</name>
</gene>
<evidence type="ECO:0000259" key="1">
    <source>
        <dbReference type="PROSITE" id="PS50181"/>
    </source>
</evidence>